<dbReference type="Pfam" id="PF00072">
    <property type="entry name" value="Response_reg"/>
    <property type="match status" value="1"/>
</dbReference>
<dbReference type="AlphaFoldDB" id="A0A1M5U6K2"/>
<dbReference type="RefSeq" id="WP_073074038.1">
    <property type="nucleotide sequence ID" value="NZ_FQXN01000008.1"/>
</dbReference>
<dbReference type="PANTHER" id="PTHR44591:SF3">
    <property type="entry name" value="RESPONSE REGULATORY DOMAIN-CONTAINING PROTEIN"/>
    <property type="match status" value="1"/>
</dbReference>
<dbReference type="Gene3D" id="3.40.50.2300">
    <property type="match status" value="1"/>
</dbReference>
<proteinExistence type="predicted"/>
<dbReference type="EMBL" id="FQXN01000008">
    <property type="protein sequence ID" value="SHH58672.1"/>
    <property type="molecule type" value="Genomic_DNA"/>
</dbReference>
<evidence type="ECO:0000256" key="2">
    <source>
        <dbReference type="PROSITE-ProRule" id="PRU00169"/>
    </source>
</evidence>
<dbReference type="GO" id="GO:0000160">
    <property type="term" value="P:phosphorelay signal transduction system"/>
    <property type="evidence" value="ECO:0007669"/>
    <property type="project" value="InterPro"/>
</dbReference>
<organism evidence="4 5">
    <name type="scientific">Thermosipho atlanticus DSM 15807</name>
    <dbReference type="NCBI Taxonomy" id="1123380"/>
    <lineage>
        <taxon>Bacteria</taxon>
        <taxon>Thermotogati</taxon>
        <taxon>Thermotogota</taxon>
        <taxon>Thermotogae</taxon>
        <taxon>Thermotogales</taxon>
        <taxon>Fervidobacteriaceae</taxon>
        <taxon>Thermosipho</taxon>
    </lineage>
</organism>
<dbReference type="Gene3D" id="1.25.40.10">
    <property type="entry name" value="Tetratricopeptide repeat domain"/>
    <property type="match status" value="1"/>
</dbReference>
<evidence type="ECO:0000313" key="4">
    <source>
        <dbReference type="EMBL" id="SHH58672.1"/>
    </source>
</evidence>
<dbReference type="CDD" id="cd00156">
    <property type="entry name" value="REC"/>
    <property type="match status" value="1"/>
</dbReference>
<dbReference type="STRING" id="1123380.SAMN02745199_1655"/>
<dbReference type="InterPro" id="IPR001789">
    <property type="entry name" value="Sig_transdc_resp-reg_receiver"/>
</dbReference>
<dbReference type="SUPFAM" id="SSF52172">
    <property type="entry name" value="CheY-like"/>
    <property type="match status" value="1"/>
</dbReference>
<dbReference type="InterPro" id="IPR050595">
    <property type="entry name" value="Bact_response_regulator"/>
</dbReference>
<keyword evidence="1 2" id="KW-0597">Phosphoprotein</keyword>
<feature type="modified residue" description="4-aspartylphosphate" evidence="2">
    <location>
        <position position="54"/>
    </location>
</feature>
<dbReference type="InterPro" id="IPR011006">
    <property type="entry name" value="CheY-like_superfamily"/>
</dbReference>
<dbReference type="OrthoDB" id="9790669at2"/>
<protein>
    <submittedName>
        <fullName evidence="4">Response regulator receiver domain-containing protein</fullName>
    </submittedName>
</protein>
<gene>
    <name evidence="4" type="ORF">SAMN02745199_1655</name>
</gene>
<feature type="domain" description="Response regulatory" evidence="3">
    <location>
        <begin position="3"/>
        <end position="119"/>
    </location>
</feature>
<evidence type="ECO:0000256" key="1">
    <source>
        <dbReference type="ARBA" id="ARBA00022553"/>
    </source>
</evidence>
<dbReference type="InterPro" id="IPR011990">
    <property type="entry name" value="TPR-like_helical_dom_sf"/>
</dbReference>
<reference evidence="5" key="1">
    <citation type="submission" date="2016-11" db="EMBL/GenBank/DDBJ databases">
        <authorList>
            <person name="Varghese N."/>
            <person name="Submissions S."/>
        </authorList>
    </citation>
    <scope>NUCLEOTIDE SEQUENCE [LARGE SCALE GENOMIC DNA]</scope>
    <source>
        <strain evidence="5">DSM 15807</strain>
    </source>
</reference>
<sequence>MPNFLVVDDERNVRFLIERFLSDETTKIDTYVSAEEALEAFRKNPGKYDLIITDVKLPGKSGLEMIKEIRKEAVDIPILIISAYVKPEILTELFKFENVDYLSKPFTREELIAKVKSLLEKPKETFDRLLREANENIKKGDLNRAEKSIRQMFKYAPSSPIPHYLMFELLKRRGNEELAQKHLNAAKALDPNKEKVDESEKQ</sequence>
<keyword evidence="5" id="KW-1185">Reference proteome</keyword>
<dbReference type="SMART" id="SM00448">
    <property type="entry name" value="REC"/>
    <property type="match status" value="1"/>
</dbReference>
<evidence type="ECO:0000313" key="5">
    <source>
        <dbReference type="Proteomes" id="UP000242592"/>
    </source>
</evidence>
<name>A0A1M5U6K2_9BACT</name>
<dbReference type="SUPFAM" id="SSF48452">
    <property type="entry name" value="TPR-like"/>
    <property type="match status" value="1"/>
</dbReference>
<dbReference type="Proteomes" id="UP000242592">
    <property type="component" value="Unassembled WGS sequence"/>
</dbReference>
<dbReference type="PROSITE" id="PS50110">
    <property type="entry name" value="RESPONSE_REGULATORY"/>
    <property type="match status" value="1"/>
</dbReference>
<dbReference type="PANTHER" id="PTHR44591">
    <property type="entry name" value="STRESS RESPONSE REGULATOR PROTEIN 1"/>
    <property type="match status" value="1"/>
</dbReference>
<evidence type="ECO:0000259" key="3">
    <source>
        <dbReference type="PROSITE" id="PS50110"/>
    </source>
</evidence>
<accession>A0A1M5U6K2</accession>